<dbReference type="InterPro" id="IPR028994">
    <property type="entry name" value="Integrin_alpha_N"/>
</dbReference>
<evidence type="ECO:0000313" key="3">
    <source>
        <dbReference type="EMBL" id="ROV65560.1"/>
    </source>
</evidence>
<dbReference type="AlphaFoldDB" id="A0A423UT86"/>
<feature type="signal peptide" evidence="2">
    <location>
        <begin position="1"/>
        <end position="45"/>
    </location>
</feature>
<evidence type="ECO:0000313" key="4">
    <source>
        <dbReference type="Proteomes" id="UP000285596"/>
    </source>
</evidence>
<comment type="caution">
    <text evidence="3">The sequence shown here is derived from an EMBL/GenBank/DDBJ whole genome shotgun (WGS) entry which is preliminary data.</text>
</comment>
<dbReference type="Pfam" id="PF13517">
    <property type="entry name" value="FG-GAP_3"/>
    <property type="match status" value="2"/>
</dbReference>
<keyword evidence="1 2" id="KW-0732">Signal</keyword>
<accession>A0A423UT86</accession>
<name>A0A423UT86_STRGL</name>
<dbReference type="Proteomes" id="UP000285596">
    <property type="component" value="Unassembled WGS sequence"/>
</dbReference>
<sequence>MNSRSDATPVRGRRTRRRRIRHGTLLVAVAASLSTVAVLAPPAAAAPEESRAAASTGGARQVNAPPEIPDRLATSPETACAGGFIGNTRATLMARVDDADSPSLTAQFQVFDADGTAPVAERSVAAAAGGTASASSVDLPSGDYRWRVRATDQAGASSAWTDYCLFSVDRVRPDRPPTVSSEEFPDGDAGWPAETGDARTPGTFTFGANGVDDVVGYVWYSTFDAQQREVSVSPGGTADVTATPLRGGPHMLYVYSVDRSGNRSDTTTYRFYAQGITTPDAPGDLNGDGAKDIWSLDDRGKLLTYAGRGDGTFAPATDAGLTAPGAGTAYRADWDGDGYVDLVTLEYNPGTRRKQLWVHPNSGLGRVDGVRGRQLLTVDCPVPDEDYGCVGEPGWTGDDHWANAEQVIAPGDLNGDGRSDLLVLEGGLLWIYHGLYGTQLDVPVAADGSDWDDFTVLAPGDVNGDGLADLWLRDKATGDLYSVHGGSGTDGGPDPAVWGDPANRVQIGTGFTVATRPVLDTVGDLDGDGVADLHGRTQDGTLTLWPGRVAADGSFGFGEGRTIG</sequence>
<dbReference type="InterPro" id="IPR013783">
    <property type="entry name" value="Ig-like_fold"/>
</dbReference>
<dbReference type="InterPro" id="IPR013517">
    <property type="entry name" value="FG-GAP"/>
</dbReference>
<dbReference type="GO" id="GO:0005975">
    <property type="term" value="P:carbohydrate metabolic process"/>
    <property type="evidence" value="ECO:0007669"/>
    <property type="project" value="UniProtKB-ARBA"/>
</dbReference>
<evidence type="ECO:0000256" key="1">
    <source>
        <dbReference type="ARBA" id="ARBA00022729"/>
    </source>
</evidence>
<protein>
    <submittedName>
        <fullName evidence="3">VCBS repeat-containing protein</fullName>
    </submittedName>
</protein>
<dbReference type="PANTHER" id="PTHR44103">
    <property type="entry name" value="PROPROTEIN CONVERTASE P"/>
    <property type="match status" value="1"/>
</dbReference>
<dbReference type="PANTHER" id="PTHR44103:SF1">
    <property type="entry name" value="PROPROTEIN CONVERTASE P"/>
    <property type="match status" value="1"/>
</dbReference>
<feature type="chain" id="PRO_5019529289" evidence="2">
    <location>
        <begin position="46"/>
        <end position="564"/>
    </location>
</feature>
<organism evidence="3 4">
    <name type="scientific">Streptomyces globisporus</name>
    <dbReference type="NCBI Taxonomy" id="1908"/>
    <lineage>
        <taxon>Bacteria</taxon>
        <taxon>Bacillati</taxon>
        <taxon>Actinomycetota</taxon>
        <taxon>Actinomycetes</taxon>
        <taxon>Kitasatosporales</taxon>
        <taxon>Streptomycetaceae</taxon>
        <taxon>Streptomyces</taxon>
    </lineage>
</organism>
<reference evidence="3 4" key="1">
    <citation type="submission" date="2018-08" db="EMBL/GenBank/DDBJ databases">
        <title>Streptomyces globisporus 1912-4Crt, whole genome shotgun sequence.</title>
        <authorList>
            <person name="Matselyukh B."/>
        </authorList>
    </citation>
    <scope>NUCLEOTIDE SEQUENCE [LARGE SCALE GENOMIC DNA]</scope>
    <source>
        <strain evidence="3 4">1912-4Crt</strain>
    </source>
</reference>
<dbReference type="EMBL" id="QWFA01000180">
    <property type="protein sequence ID" value="ROV65560.1"/>
    <property type="molecule type" value="Genomic_DNA"/>
</dbReference>
<evidence type="ECO:0000256" key="2">
    <source>
        <dbReference type="SAM" id="SignalP"/>
    </source>
</evidence>
<proteinExistence type="predicted"/>
<dbReference type="SUPFAM" id="SSF69318">
    <property type="entry name" value="Integrin alpha N-terminal domain"/>
    <property type="match status" value="1"/>
</dbReference>
<gene>
    <name evidence="3" type="ORF">D3105_26700</name>
</gene>
<dbReference type="Gene3D" id="2.60.40.10">
    <property type="entry name" value="Immunoglobulins"/>
    <property type="match status" value="1"/>
</dbReference>
<dbReference type="Gene3D" id="2.130.10.130">
    <property type="entry name" value="Integrin alpha, N-terminal"/>
    <property type="match status" value="1"/>
</dbReference>